<dbReference type="InterPro" id="IPR036513">
    <property type="entry name" value="STAS_dom_sf"/>
</dbReference>
<feature type="transmembrane region" description="Helical" evidence="5">
    <location>
        <begin position="413"/>
        <end position="432"/>
    </location>
</feature>
<comment type="subcellular location">
    <subcellularLocation>
        <location evidence="1">Membrane</location>
        <topology evidence="1">Multi-pass membrane protein</topology>
    </subcellularLocation>
</comment>
<keyword evidence="2 5" id="KW-0812">Transmembrane</keyword>
<proteinExistence type="predicted"/>
<dbReference type="InterPro" id="IPR001902">
    <property type="entry name" value="SLC26A/SulP_fam"/>
</dbReference>
<evidence type="ECO:0000259" key="6">
    <source>
        <dbReference type="PROSITE" id="PS50801"/>
    </source>
</evidence>
<name>A0ABM0ZZQ8_APLCA</name>
<accession>A0ABM0ZZQ8</accession>
<feature type="transmembrane region" description="Helical" evidence="5">
    <location>
        <begin position="242"/>
        <end position="262"/>
    </location>
</feature>
<feature type="transmembrane region" description="Helical" evidence="5">
    <location>
        <begin position="269"/>
        <end position="291"/>
    </location>
</feature>
<dbReference type="NCBIfam" id="TIGR00815">
    <property type="entry name" value="sulP"/>
    <property type="match status" value="1"/>
</dbReference>
<dbReference type="InterPro" id="IPR002645">
    <property type="entry name" value="STAS_dom"/>
</dbReference>
<dbReference type="RefSeq" id="XP_012937879.1">
    <property type="nucleotide sequence ID" value="XM_013082425.1"/>
</dbReference>
<evidence type="ECO:0000313" key="7">
    <source>
        <dbReference type="Proteomes" id="UP000694888"/>
    </source>
</evidence>
<dbReference type="InterPro" id="IPR011547">
    <property type="entry name" value="SLC26A/SulP_dom"/>
</dbReference>
<keyword evidence="3 5" id="KW-1133">Transmembrane helix</keyword>
<feature type="domain" description="STAS" evidence="6">
    <location>
        <begin position="594"/>
        <end position="747"/>
    </location>
</feature>
<dbReference type="GeneID" id="101850475"/>
<dbReference type="CDD" id="cd07042">
    <property type="entry name" value="STAS_SulP_like_sulfate_transporter"/>
    <property type="match status" value="1"/>
</dbReference>
<reference evidence="8" key="1">
    <citation type="submission" date="2025-08" db="UniProtKB">
        <authorList>
            <consortium name="RefSeq"/>
        </authorList>
    </citation>
    <scope>IDENTIFICATION</scope>
</reference>
<evidence type="ECO:0000313" key="8">
    <source>
        <dbReference type="RefSeq" id="XP_012937879.1"/>
    </source>
</evidence>
<sequence>MTNNHDIHTEGPLPTTRLLSDTLQAGDESVDVSITGGGAKMAETKTLNRMTLRRNVYTQQQLEETYVITVPPPTMKEKVHRACACSKDKVVKRLQSYFPIIGVLRDYAWRSDLLHDFTSGISVSFIQMPMGMALGLLASLPPIFGLYTTFFATLFYLLFGTSRHVSMGTNALLSLLTANVVERELTAFMAAGAAGVAGQSMSTTAGSTVATTTSGVITGTDSTLTTMMTTDAPWMSQDEQDLYKVGVATSLSFIAGIILLAMGLLRFGFITSFLSTSFLGGFTTAAAVHIFSSQIPKIIHIKVPPLAGVGKLVRTYINIFKNIGDTNPADLIIGLISVAVLLAVMIFINEKYQKQLKVPVPIHLILVIISTLISQFAELKKHFGIAIVGTVSTGFLAPAIPPTNVISNIATEAFVIAIMAYAMTISMAKLMAKQHSYKIDDNQELVAYGICNFLGAFFRCHPNCTAPPRTMLLSNTGARSTLNGVFTAAFILIVIMAAGQLFTALPIAVLAAMIMTAVKNLLLQVTQLPNLWRVSKPDFTIWLSTFLVGVFADLDYAIIAGIGLSVFSVVVFSQMTSSTVGGVSQKEDLVLSNNRAGVKNLSGVKIFYFPAQLYFANAEKFKNDLYGKVLNPDNVEVNAIVESDVVLTNFAEKDKEGVSNGNGIAKKGAEGETVKAIIIDCSAMTYIDLAGVNIMKLIFTKYSSVGVKVFLARCPDYPLGVLDRAGFFVNVSRDCIVVDVYDALSAPEVEAVSGWGTRKTSVNGLNNDTIHARF</sequence>
<feature type="transmembrane region" description="Helical" evidence="5">
    <location>
        <begin position="383"/>
        <end position="401"/>
    </location>
</feature>
<gene>
    <name evidence="8" type="primary">LOC101850475</name>
</gene>
<dbReference type="Gene3D" id="3.30.750.24">
    <property type="entry name" value="STAS domain"/>
    <property type="match status" value="1"/>
</dbReference>
<evidence type="ECO:0000256" key="3">
    <source>
        <dbReference type="ARBA" id="ARBA00022989"/>
    </source>
</evidence>
<evidence type="ECO:0000256" key="5">
    <source>
        <dbReference type="SAM" id="Phobius"/>
    </source>
</evidence>
<organism evidence="7 8">
    <name type="scientific">Aplysia californica</name>
    <name type="common">California sea hare</name>
    <dbReference type="NCBI Taxonomy" id="6500"/>
    <lineage>
        <taxon>Eukaryota</taxon>
        <taxon>Metazoa</taxon>
        <taxon>Spiralia</taxon>
        <taxon>Lophotrochozoa</taxon>
        <taxon>Mollusca</taxon>
        <taxon>Gastropoda</taxon>
        <taxon>Heterobranchia</taxon>
        <taxon>Euthyneura</taxon>
        <taxon>Tectipleura</taxon>
        <taxon>Aplysiida</taxon>
        <taxon>Aplysioidea</taxon>
        <taxon>Aplysiidae</taxon>
        <taxon>Aplysia</taxon>
    </lineage>
</organism>
<dbReference type="PROSITE" id="PS50801">
    <property type="entry name" value="STAS"/>
    <property type="match status" value="1"/>
</dbReference>
<evidence type="ECO:0000256" key="2">
    <source>
        <dbReference type="ARBA" id="ARBA00022692"/>
    </source>
</evidence>
<dbReference type="PANTHER" id="PTHR11814">
    <property type="entry name" value="SULFATE TRANSPORTER"/>
    <property type="match status" value="1"/>
</dbReference>
<feature type="transmembrane region" description="Helical" evidence="5">
    <location>
        <begin position="134"/>
        <end position="159"/>
    </location>
</feature>
<dbReference type="Pfam" id="PF01740">
    <property type="entry name" value="STAS"/>
    <property type="match status" value="1"/>
</dbReference>
<dbReference type="SUPFAM" id="SSF52091">
    <property type="entry name" value="SpoIIaa-like"/>
    <property type="match status" value="1"/>
</dbReference>
<feature type="transmembrane region" description="Helical" evidence="5">
    <location>
        <begin position="485"/>
        <end position="518"/>
    </location>
</feature>
<dbReference type="Pfam" id="PF00916">
    <property type="entry name" value="Sulfate_transp"/>
    <property type="match status" value="1"/>
</dbReference>
<evidence type="ECO:0000256" key="4">
    <source>
        <dbReference type="ARBA" id="ARBA00023136"/>
    </source>
</evidence>
<feature type="transmembrane region" description="Helical" evidence="5">
    <location>
        <begin position="331"/>
        <end position="348"/>
    </location>
</feature>
<dbReference type="Proteomes" id="UP000694888">
    <property type="component" value="Unplaced"/>
</dbReference>
<feature type="transmembrane region" description="Helical" evidence="5">
    <location>
        <begin position="360"/>
        <end position="377"/>
    </location>
</feature>
<feature type="transmembrane region" description="Helical" evidence="5">
    <location>
        <begin position="539"/>
        <end position="572"/>
    </location>
</feature>
<keyword evidence="4 5" id="KW-0472">Membrane</keyword>
<protein>
    <submittedName>
        <fullName evidence="8">Sulfate transporter</fullName>
    </submittedName>
</protein>
<evidence type="ECO:0000256" key="1">
    <source>
        <dbReference type="ARBA" id="ARBA00004141"/>
    </source>
</evidence>
<keyword evidence="7" id="KW-1185">Reference proteome</keyword>